<evidence type="ECO:0000313" key="8">
    <source>
        <dbReference type="Proteomes" id="UP000184096"/>
    </source>
</evidence>
<dbReference type="SUPFAM" id="SSF55031">
    <property type="entry name" value="Bacterial exopeptidase dimerisation domain"/>
    <property type="match status" value="1"/>
</dbReference>
<dbReference type="InterPro" id="IPR002933">
    <property type="entry name" value="Peptidase_M20"/>
</dbReference>
<proteinExistence type="inferred from homology"/>
<dbReference type="GO" id="GO:0046872">
    <property type="term" value="F:metal ion binding"/>
    <property type="evidence" value="ECO:0007669"/>
    <property type="project" value="UniProtKB-KW"/>
</dbReference>
<keyword evidence="5" id="KW-0862">Zinc</keyword>
<reference evidence="8" key="1">
    <citation type="submission" date="2016-11" db="EMBL/GenBank/DDBJ databases">
        <authorList>
            <person name="Varghese N."/>
            <person name="Submissions S."/>
        </authorList>
    </citation>
    <scope>NUCLEOTIDE SEQUENCE [LARGE SCALE GENOMIC DNA]</scope>
    <source>
        <strain evidence="8">GAS401</strain>
    </source>
</reference>
<comment type="cofactor">
    <cofactor evidence="1">
        <name>Zn(2+)</name>
        <dbReference type="ChEBI" id="CHEBI:29105"/>
    </cofactor>
</comment>
<dbReference type="SUPFAM" id="SSF53187">
    <property type="entry name" value="Zn-dependent exopeptidases"/>
    <property type="match status" value="1"/>
</dbReference>
<evidence type="ECO:0000256" key="5">
    <source>
        <dbReference type="ARBA" id="ARBA00022833"/>
    </source>
</evidence>
<dbReference type="Proteomes" id="UP000184096">
    <property type="component" value="Chromosome I"/>
</dbReference>
<dbReference type="Pfam" id="PF01546">
    <property type="entry name" value="Peptidase_M20"/>
    <property type="match status" value="1"/>
</dbReference>
<dbReference type="InterPro" id="IPR011650">
    <property type="entry name" value="Peptidase_M20_dimer"/>
</dbReference>
<gene>
    <name evidence="7" type="ORF">SAMN05444170_5741</name>
</gene>
<dbReference type="GO" id="GO:0016787">
    <property type="term" value="F:hydrolase activity"/>
    <property type="evidence" value="ECO:0007669"/>
    <property type="project" value="UniProtKB-KW"/>
</dbReference>
<evidence type="ECO:0000259" key="6">
    <source>
        <dbReference type="Pfam" id="PF07687"/>
    </source>
</evidence>
<comment type="similarity">
    <text evidence="2">Belongs to the peptidase M20A family.</text>
</comment>
<organism evidence="7 8">
    <name type="scientific">Bradyrhizobium erythrophlei</name>
    <dbReference type="NCBI Taxonomy" id="1437360"/>
    <lineage>
        <taxon>Bacteria</taxon>
        <taxon>Pseudomonadati</taxon>
        <taxon>Pseudomonadota</taxon>
        <taxon>Alphaproteobacteria</taxon>
        <taxon>Hyphomicrobiales</taxon>
        <taxon>Nitrobacteraceae</taxon>
        <taxon>Bradyrhizobium</taxon>
    </lineage>
</organism>
<dbReference type="AlphaFoldDB" id="A0A1M7ULZ9"/>
<dbReference type="EMBL" id="LT670849">
    <property type="protein sequence ID" value="SHN83989.1"/>
    <property type="molecule type" value="Genomic_DNA"/>
</dbReference>
<evidence type="ECO:0000256" key="3">
    <source>
        <dbReference type="ARBA" id="ARBA00022723"/>
    </source>
</evidence>
<evidence type="ECO:0000313" key="7">
    <source>
        <dbReference type="EMBL" id="SHN83989.1"/>
    </source>
</evidence>
<dbReference type="PANTHER" id="PTHR43808">
    <property type="entry name" value="ACETYLORNITHINE DEACETYLASE"/>
    <property type="match status" value="1"/>
</dbReference>
<name>A0A1M7ULZ9_9BRAD</name>
<keyword evidence="8" id="KW-1185">Reference proteome</keyword>
<dbReference type="InterPro" id="IPR050072">
    <property type="entry name" value="Peptidase_M20A"/>
</dbReference>
<keyword evidence="3" id="KW-0479">Metal-binding</keyword>
<dbReference type="Pfam" id="PF07687">
    <property type="entry name" value="M20_dimer"/>
    <property type="match status" value="1"/>
</dbReference>
<dbReference type="InterPro" id="IPR036264">
    <property type="entry name" value="Bact_exopeptidase_dim_dom"/>
</dbReference>
<sequence>MYPILGASGKFAQSPPCDAAFGEVLAFDHLSQERLVSLLTTFVAYPSQQSELQESDPAVRSFIRDCAAPLLEEMGARFSYDQMGNLVLDAGPKGTGRSILFVGYAMTHPGAAMSDPFTPKVIETARGQAVRGRGVAEQKTALAALFGALGAALAEGRLEGQLIFALTTAGETGRHDAVASVMQMLADKPACAVVCIGTDNRVAIGNKGRVDFDIFVHGKASHSSAPWNGVNAINGAQHVLQQIEALDLDVADHPAFGPATLTPTAIDSSPKATHTVPDTVRMTFDRRLLPGESPEAAYEAIRGRVSVDSPWSLSFRRGPVMFPNELALDGPLFKKLHTAFSRAGQRELASFHCNFALDAGYFSRNGIEAVMLGPGEVDQFHSNEEQVLVADLVHMANVYYQLIRCSVGPS</sequence>
<protein>
    <submittedName>
        <fullName evidence="7">Acetylornithine deacetylase</fullName>
    </submittedName>
</protein>
<evidence type="ECO:0000256" key="1">
    <source>
        <dbReference type="ARBA" id="ARBA00001947"/>
    </source>
</evidence>
<dbReference type="PANTHER" id="PTHR43808:SF8">
    <property type="entry name" value="PEPTIDASE M20 DIMERISATION DOMAIN-CONTAINING PROTEIN"/>
    <property type="match status" value="1"/>
</dbReference>
<evidence type="ECO:0000256" key="4">
    <source>
        <dbReference type="ARBA" id="ARBA00022801"/>
    </source>
</evidence>
<keyword evidence="4" id="KW-0378">Hydrolase</keyword>
<accession>A0A1M7ULZ9</accession>
<feature type="domain" description="Peptidase M20 dimerisation" evidence="6">
    <location>
        <begin position="204"/>
        <end position="306"/>
    </location>
</feature>
<dbReference type="Gene3D" id="3.30.70.360">
    <property type="match status" value="1"/>
</dbReference>
<dbReference type="Gene3D" id="3.40.630.10">
    <property type="entry name" value="Zn peptidases"/>
    <property type="match status" value="2"/>
</dbReference>
<evidence type="ECO:0000256" key="2">
    <source>
        <dbReference type="ARBA" id="ARBA00006247"/>
    </source>
</evidence>